<reference evidence="33" key="3">
    <citation type="submission" date="2021-02" db="UniProtKB">
        <authorList>
            <consortium name="EnsemblMetazoa"/>
        </authorList>
    </citation>
    <scope>IDENTIFICATION</scope>
    <source>
        <strain evidence="33">USDA</strain>
    </source>
</reference>
<keyword evidence="21" id="KW-0753">Steroid metabolism</keyword>
<dbReference type="InterPro" id="IPR018097">
    <property type="entry name" value="EGF_Ca-bd_CS"/>
</dbReference>
<dbReference type="InterPro" id="IPR049883">
    <property type="entry name" value="NOTCH1_EGF-like"/>
</dbReference>
<evidence type="ECO:0000256" key="2">
    <source>
        <dbReference type="ARBA" id="ARBA00004202"/>
    </source>
</evidence>
<keyword evidence="11" id="KW-0732">Signal</keyword>
<dbReference type="GO" id="GO:0048056">
    <property type="term" value="P:R3/R4 cell differentiation"/>
    <property type="evidence" value="ECO:0007669"/>
    <property type="project" value="UniProtKB-ARBA"/>
</dbReference>
<gene>
    <name evidence="33" type="primary">8238145</name>
    <name evidence="32" type="ORF">Phum_PHUM104920</name>
</gene>
<keyword evidence="5 29" id="KW-0245">EGF-like domain</keyword>
<dbReference type="PANTHER" id="PTHR24251">
    <property type="entry name" value="OVOCHYMASE-RELATED"/>
    <property type="match status" value="1"/>
</dbReference>
<feature type="domain" description="CUB" evidence="30">
    <location>
        <begin position="711"/>
        <end position="823"/>
    </location>
</feature>
<dbReference type="CDD" id="cd00054">
    <property type="entry name" value="EGF_CA"/>
    <property type="match status" value="6"/>
</dbReference>
<proteinExistence type="predicted"/>
<feature type="domain" description="CUB" evidence="30">
    <location>
        <begin position="2117"/>
        <end position="2234"/>
    </location>
</feature>
<reference evidence="32" key="2">
    <citation type="submission" date="2007-04" db="EMBL/GenBank/DDBJ databases">
        <title>The genome of the human body louse.</title>
        <authorList>
            <consortium name="The Human Body Louse Genome Consortium"/>
            <person name="Kirkness E."/>
            <person name="Walenz B."/>
            <person name="Hass B."/>
            <person name="Bruggner R."/>
            <person name="Strausberg R."/>
        </authorList>
    </citation>
    <scope>NUCLEOTIDE SEQUENCE</scope>
    <source>
        <strain evidence="32">USDA</strain>
    </source>
</reference>
<organism>
    <name type="scientific">Pediculus humanus subsp. corporis</name>
    <name type="common">Body louse</name>
    <dbReference type="NCBI Taxonomy" id="121224"/>
    <lineage>
        <taxon>Eukaryota</taxon>
        <taxon>Metazoa</taxon>
        <taxon>Ecdysozoa</taxon>
        <taxon>Arthropoda</taxon>
        <taxon>Hexapoda</taxon>
        <taxon>Insecta</taxon>
        <taxon>Pterygota</taxon>
        <taxon>Neoptera</taxon>
        <taxon>Paraneoptera</taxon>
        <taxon>Psocodea</taxon>
        <taxon>Troctomorpha</taxon>
        <taxon>Phthiraptera</taxon>
        <taxon>Anoplura</taxon>
        <taxon>Pediculidae</taxon>
        <taxon>Pediculus</taxon>
    </lineage>
</organism>
<evidence type="ECO:0000256" key="21">
    <source>
        <dbReference type="ARBA" id="ARBA00023221"/>
    </source>
</evidence>
<keyword evidence="19" id="KW-1207">Sterol metabolism</keyword>
<dbReference type="HOGENOM" id="CLU_230796_0_0_1"/>
<dbReference type="GO" id="GO:0005765">
    <property type="term" value="C:lysosomal membrane"/>
    <property type="evidence" value="ECO:0007669"/>
    <property type="project" value="UniProtKB-SubCell"/>
</dbReference>
<feature type="domain" description="EGF-like" evidence="31">
    <location>
        <begin position="126"/>
        <end position="162"/>
    </location>
</feature>
<dbReference type="EMBL" id="DS235070">
    <property type="protein sequence ID" value="EEB11284.1"/>
    <property type="molecule type" value="Genomic_DNA"/>
</dbReference>
<dbReference type="OMA" id="RGFTVRW"/>
<dbReference type="GO" id="GO:0016318">
    <property type="term" value="P:ommatidial rotation"/>
    <property type="evidence" value="ECO:0007669"/>
    <property type="project" value="UniProtKB-ARBA"/>
</dbReference>
<dbReference type="InterPro" id="IPR000859">
    <property type="entry name" value="CUB_dom"/>
</dbReference>
<feature type="domain" description="EGF-like" evidence="31">
    <location>
        <begin position="429"/>
        <end position="465"/>
    </location>
</feature>
<protein>
    <recommendedName>
        <fullName evidence="25">Cubilin</fullName>
    </recommendedName>
</protein>
<dbReference type="GO" id="GO:0005509">
    <property type="term" value="F:calcium ion binding"/>
    <property type="evidence" value="ECO:0007669"/>
    <property type="project" value="InterPro"/>
</dbReference>
<dbReference type="FunCoup" id="E0VD28">
    <property type="interactions" value="2"/>
</dbReference>
<feature type="domain" description="CUB" evidence="30">
    <location>
        <begin position="471"/>
        <end position="588"/>
    </location>
</feature>
<evidence type="ECO:0000256" key="19">
    <source>
        <dbReference type="ARBA" id="ARBA00023166"/>
    </source>
</evidence>
<dbReference type="GO" id="GO:0005768">
    <property type="term" value="C:endosome"/>
    <property type="evidence" value="ECO:0007669"/>
    <property type="project" value="UniProtKB-SubCell"/>
</dbReference>
<dbReference type="GO" id="GO:0007411">
    <property type="term" value="P:axon guidance"/>
    <property type="evidence" value="ECO:0007669"/>
    <property type="project" value="UniProtKB-ARBA"/>
</dbReference>
<evidence type="ECO:0000256" key="20">
    <source>
        <dbReference type="ARBA" id="ARBA00023180"/>
    </source>
</evidence>
<feature type="domain" description="CUB" evidence="30">
    <location>
        <begin position="1295"/>
        <end position="1405"/>
    </location>
</feature>
<feature type="disulfide bond" evidence="29">
    <location>
        <begin position="264"/>
        <end position="281"/>
    </location>
</feature>
<dbReference type="GO" id="GO:0015031">
    <property type="term" value="P:protein transport"/>
    <property type="evidence" value="ECO:0007669"/>
    <property type="project" value="UniProtKB-KW"/>
</dbReference>
<dbReference type="OrthoDB" id="10009301at2759"/>
<feature type="domain" description="CUB" evidence="30">
    <location>
        <begin position="1060"/>
        <end position="1177"/>
    </location>
</feature>
<accession>E0VD28</accession>
<evidence type="ECO:0000256" key="10">
    <source>
        <dbReference type="ARBA" id="ARBA00022723"/>
    </source>
</evidence>
<feature type="domain" description="CUB" evidence="30">
    <location>
        <begin position="1640"/>
        <end position="1753"/>
    </location>
</feature>
<evidence type="ECO:0000256" key="16">
    <source>
        <dbReference type="ARBA" id="ARBA00023098"/>
    </source>
</evidence>
<evidence type="ECO:0000259" key="31">
    <source>
        <dbReference type="PROSITE" id="PS50026"/>
    </source>
</evidence>
<dbReference type="SUPFAM" id="SSF57196">
    <property type="entry name" value="EGF/Laminin"/>
    <property type="match status" value="4"/>
</dbReference>
<dbReference type="CDD" id="cd00041">
    <property type="entry name" value="CUB"/>
    <property type="match status" value="14"/>
</dbReference>
<comment type="subunit">
    <text evidence="27">Interacts with AMN. Component of the cubam complex composed of one CUBN trimer and one AMN chain. The cubam complex can dimerize. Interacts with LRP2 in a dual-receptor complex in a calcium-dependent manner. Found in a complex with PID1/PCLI1, LRP1 and CUBNI. Interacts with LRP1 and PID1/PCLI1.</text>
</comment>
<keyword evidence="3" id="KW-0813">Transport</keyword>
<dbReference type="GO" id="GO:0120035">
    <property type="term" value="P:regulation of plasma membrane bounded cell projection organization"/>
    <property type="evidence" value="ECO:0007669"/>
    <property type="project" value="UniProtKB-ARBA"/>
</dbReference>
<dbReference type="PROSITE" id="PS01180">
    <property type="entry name" value="CUB"/>
    <property type="match status" value="15"/>
</dbReference>
<evidence type="ECO:0000256" key="29">
    <source>
        <dbReference type="PROSITE-ProRule" id="PRU00076"/>
    </source>
</evidence>
<evidence type="ECO:0000256" key="15">
    <source>
        <dbReference type="ARBA" id="ARBA00022927"/>
    </source>
</evidence>
<feature type="disulfide bond" evidence="29">
    <location>
        <begin position="152"/>
        <end position="161"/>
    </location>
</feature>
<dbReference type="GO" id="GO:0016324">
    <property type="term" value="C:apical plasma membrane"/>
    <property type="evidence" value="ECO:0007669"/>
    <property type="project" value="UniProtKB-ARBA"/>
</dbReference>
<dbReference type="InterPro" id="IPR024731">
    <property type="entry name" value="NELL2-like_EGF"/>
</dbReference>
<dbReference type="Pfam" id="PF12947">
    <property type="entry name" value="EGF_3"/>
    <property type="match status" value="1"/>
</dbReference>
<evidence type="ECO:0000256" key="22">
    <source>
        <dbReference type="ARBA" id="ARBA00023228"/>
    </source>
</evidence>
<evidence type="ECO:0000259" key="30">
    <source>
        <dbReference type="PROSITE" id="PS01180"/>
    </source>
</evidence>
<feature type="domain" description="EGF-like" evidence="31">
    <location>
        <begin position="341"/>
        <end position="384"/>
    </location>
</feature>
<feature type="domain" description="EGF-like" evidence="31">
    <location>
        <begin position="255"/>
        <end position="294"/>
    </location>
</feature>
<feature type="domain" description="CUB" evidence="30">
    <location>
        <begin position="1869"/>
        <end position="1983"/>
    </location>
</feature>
<dbReference type="eggNOG" id="KOG4292">
    <property type="taxonomic scope" value="Eukaryota"/>
</dbReference>
<evidence type="ECO:0000256" key="7">
    <source>
        <dbReference type="ARBA" id="ARBA00022553"/>
    </source>
</evidence>
<feature type="domain" description="EGF-like" evidence="31">
    <location>
        <begin position="164"/>
        <end position="205"/>
    </location>
</feature>
<evidence type="ECO:0000256" key="5">
    <source>
        <dbReference type="ARBA" id="ARBA00022536"/>
    </source>
</evidence>
<feature type="domain" description="CUB" evidence="30">
    <location>
        <begin position="1181"/>
        <end position="1294"/>
    </location>
</feature>
<evidence type="ECO:0000313" key="34">
    <source>
        <dbReference type="Proteomes" id="UP000009046"/>
    </source>
</evidence>
<dbReference type="Gene3D" id="2.10.25.10">
    <property type="entry name" value="Laminin"/>
    <property type="match status" value="7"/>
</dbReference>
<evidence type="ECO:0000256" key="3">
    <source>
        <dbReference type="ARBA" id="ARBA00022448"/>
    </source>
</evidence>
<keyword evidence="18 29" id="KW-1015">Disulfide bond</keyword>
<dbReference type="VEuPathDB" id="VectorBase:PHUM104920"/>
<feature type="disulfide bond" evidence="28">
    <location>
        <begin position="1640"/>
        <end position="1667"/>
    </location>
</feature>
<feature type="domain" description="CUB" evidence="30">
    <location>
        <begin position="1999"/>
        <end position="2116"/>
    </location>
</feature>
<evidence type="ECO:0000256" key="4">
    <source>
        <dbReference type="ARBA" id="ARBA00022475"/>
    </source>
</evidence>
<dbReference type="KEGG" id="phu:Phum_PHUM104920"/>
<feature type="disulfide bond" evidence="29">
    <location>
        <begin position="455"/>
        <end position="464"/>
    </location>
</feature>
<dbReference type="SMART" id="SM00042">
    <property type="entry name" value="CUB"/>
    <property type="match status" value="15"/>
</dbReference>
<dbReference type="CTD" id="8238145"/>
<dbReference type="GO" id="GO:0016787">
    <property type="term" value="F:hydrolase activity"/>
    <property type="evidence" value="ECO:0007669"/>
    <property type="project" value="UniProtKB-KW"/>
</dbReference>
<dbReference type="FunFam" id="2.60.120.290:FF:000018">
    <property type="entry name" value="cubilin"/>
    <property type="match status" value="1"/>
</dbReference>
<dbReference type="CDD" id="cd22201">
    <property type="entry name" value="cubilin_NTD"/>
    <property type="match status" value="1"/>
</dbReference>
<feature type="non-terminal residue" evidence="32">
    <location>
        <position position="2238"/>
    </location>
</feature>
<comment type="function">
    <text evidence="26">Endocytic receptor which plays a role in lipoprotein, vitamin and iron metabolism by facilitating their uptake. Acts together with LRP2 to mediate endocytosis of high-density lipoproteins, GC, hemoglobin, ALB, TF and SCGB1A1. Acts together with AMN to mediate endocytosis of the CBLIF-cobalamin complex. Binds to ALB, MB, Kappa and lambda-light chains, TF, hemoglobin, GC, SCGB1A1, APOA1, high density lipoprotein, and the CBLIF-cobalamin complex. Ligand binding requires calcium. Serves as important transporter in several absorptive epithelia, including intestine, renal proximal tubules and embryonic yolk sac. May play an important role in the development of the peri-implantation embryo through internalization of APOA1 and cholesterol. Binds to LGALS3 at the maternal-fetal interface.</text>
</comment>
<dbReference type="PROSITE" id="PS50026">
    <property type="entry name" value="EGF_3"/>
    <property type="match status" value="6"/>
</dbReference>
<dbReference type="InterPro" id="IPR000152">
    <property type="entry name" value="EGF-type_Asp/Asn_hydroxyl_site"/>
</dbReference>
<evidence type="ECO:0000256" key="17">
    <source>
        <dbReference type="ARBA" id="ARBA00023136"/>
    </source>
</evidence>
<evidence type="ECO:0000256" key="23">
    <source>
        <dbReference type="ARBA" id="ARBA00023285"/>
    </source>
</evidence>
<dbReference type="STRING" id="121224.E0VD28"/>
<dbReference type="GO" id="GO:0031419">
    <property type="term" value="F:cobalamin binding"/>
    <property type="evidence" value="ECO:0007669"/>
    <property type="project" value="UniProtKB-KW"/>
</dbReference>
<dbReference type="PROSITE" id="PS01187">
    <property type="entry name" value="EGF_CA"/>
    <property type="match status" value="1"/>
</dbReference>
<feature type="domain" description="EGF-like" evidence="31">
    <location>
        <begin position="390"/>
        <end position="427"/>
    </location>
</feature>
<keyword evidence="6" id="KW-0153">Cholesterol metabolism</keyword>
<keyword evidence="15" id="KW-0653">Protein transport</keyword>
<evidence type="ECO:0000313" key="32">
    <source>
        <dbReference type="EMBL" id="EEB11284.1"/>
    </source>
</evidence>
<evidence type="ECO:0000256" key="24">
    <source>
        <dbReference type="ARBA" id="ARBA00023765"/>
    </source>
</evidence>
<evidence type="ECO:0000256" key="18">
    <source>
        <dbReference type="ARBA" id="ARBA00023157"/>
    </source>
</evidence>
<dbReference type="SUPFAM" id="SSF49854">
    <property type="entry name" value="Spermadhesin, CUB domain"/>
    <property type="match status" value="15"/>
</dbReference>
<evidence type="ECO:0000256" key="25">
    <source>
        <dbReference type="ARBA" id="ARBA00023878"/>
    </source>
</evidence>
<feature type="disulfide bond" evidence="29">
    <location>
        <begin position="417"/>
        <end position="426"/>
    </location>
</feature>
<evidence type="ECO:0000256" key="14">
    <source>
        <dbReference type="ARBA" id="ARBA00022837"/>
    </source>
</evidence>
<keyword evidence="10" id="KW-0479">Metal-binding</keyword>
<keyword evidence="9" id="KW-0165">Cleavage on pair of basic residues</keyword>
<feature type="disulfide bond" evidence="29">
    <location>
        <begin position="195"/>
        <end position="204"/>
    </location>
</feature>
<dbReference type="GeneID" id="8238145"/>
<dbReference type="RefSeq" id="XP_002424022.1">
    <property type="nucleotide sequence ID" value="XM_002423977.1"/>
</dbReference>
<keyword evidence="17" id="KW-0472">Membrane</keyword>
<dbReference type="PROSITE" id="PS00010">
    <property type="entry name" value="ASX_HYDROXYL"/>
    <property type="match status" value="2"/>
</dbReference>
<dbReference type="FunFam" id="2.10.25.10:FF:000143">
    <property type="entry name" value="Protein crumbs 1"/>
    <property type="match status" value="1"/>
</dbReference>
<sequence>MGRPRLETTDGHLYIYGAKDKNLSFMISENGYINVNNLNLYKIVKEAKEASTAILNLKYTSLTKLEDDVKYFTLSLNQMSQRLNVCENAINSWQTGSNSNGVLPFQFLMKINKLERRVKTIMRNLARQECQSDPCMNGGTCLDKYLDYECKCLEGWEGKMCEKDINECARFAGSDLGCQNGATCINKPGIYECVCSAGWYGLHCTRRSNDCSSGPQGELCGHGTCITQTTGSKGYTCICEQGWKTDGVNPACNIDVDECATFPCSRNPLVTCHNIPGSFFCGTCPPGYTGNGFSCSDVNECLIQNGGCSVQPMVQCINTEGSSKCGPCPPGYLGDGKTCTFVGKCHVDNGGCSPNARCQEIGNNVQCQCQPGYTGTGIGPFGCELTGSGTLNPCQPNPCKNSGRCYVTLNQNFTCVCSAGYTGRTCSIRKNQCSSNPCQNGGTCISRGDFFFCRCTSSFTGRYCQKERQSCGGYMTADEGELQFPPSNSSSVKYNHNLNCAWILIVNSSLVINVTFEYFDLESAPECQMDWVQIHDGKSAGDHIIGKFCGKNLPNNGTIISTTNYIYMWFKSDSSKSGNGFKLTWKAVNPVCGGAVNASIHGTIKSPGSPGKYPPNRDCLWLVTAPLGKRISFTFFEVYIESHQNCSYDFLEFHEGLTLDSPLMAKYCNTTIPQPLTTPGNTALIYFHSDQYQSDRGFQIAFHPIPGYPGCGGIFTSRRGEISPPMEGGRYIKNMDCAWLIKLNGNLRIKIEFSTFKLEDDTNCNTDFVEIREGSDITSPLIGRYCGFRIPPIIESEGNVLFVRFYADNTIEASGFRLTYRSVCSETLTEESGSLQSPGYPTKYKSQEECVFVIKQPPGKIIQLEFQDFEFEQISVCFYDYLEIRDGPTESSPLIKRYCGSDRPPTIVSTHNYLWIKMVTDNDIEMKGFYANYTTIDVSCGGIHTDPEGEILSPSEYGSYPPNRDCRWAIVGKPGEVIQLTFNTFKLEFHQRCQFDFLEVFDNSSATKEGALMGRFCGEEIPPLLTTTGHIMTIVFHSDTSLSMDGFTASYRLVNMSTLCGGNYFTNTGILKSPNYPKPYPNAKTCVWTIKVEYGNKIALDVINFTLEGNTLVENRQCSFDYLEIRDGGYESSPLIGRYCGNKIPKRIVSQSNSIYLKFKSDSTFPSTGFWIKWDGTLTGCGGTLTSVTGSIISPNYPEPYGANSLCYYKIIVASGSKITLNFMDLDLENSGPCLMDFIEVFDGLDESGKSLGKFCSSTNHPATVTSSRNQMSIKFQSDVRTSGKGFYLKYKTECNTNLTGFRGVIESPNFPQKFPPGTSCTWVIMAPLGNKINISFSDFRFASSCNDDYIEIQEGNPNPTNTIGKFCNTNRPSFIASSLDRVYVKFKSSESSFQGNFRAEWVINGCGGTFIKPQGTFKSPNYPKVYPPNTLCEYFITVDPSLSITLSIEDINMEALRDCFGDSLEIYGGSDSEAPLLAKLCHKTPKPVLIESSGNQMYIRFKSDLITGGTGFFAEYTTKPASCGGMQISNEGTIMSRNYPKNYNAMDNCLWIVQVDINHRVRLNFEEFDLASSSPTCNGTYVEVYDGPASGFPLLLKHCGNTLPTPNPVFSTSYYLAVKMRTDKGFTAKGFKASFQMECGAELTVYEPGVITPSDYMQIRVKSENCSWTLISPEPDGHITMTVSTMDVTDSETCNENALYAYDGNSHNATLIGAYCGRRTHLPIVSQGNVLFIELDQNHYNTIEFWATYSSSTSACGGVLKGEQGSFASPGYPKSYPTNSECVWSLQAASGNGVEINFKTFDLEESEHCNEEYVEIREKEISGKLLGVYCGQNAPTNLTAHNAVWIKFRSSRMGTGKRGFLADYTLVFGNELTGTSGEIANPFYPNPFMYHIDNINWRVTVGFGSAVKITFKQIHMDDFYSVMCLSSLTIFDGYDETAPNLVKVCGLNKPDSVVSSSNVVYIVFTHSQVIHGSLFLLEWTEVTKPGNVIQTTTTPSLCGGLIDLTSWKNNSVILNNPDWPEPYTTNLECIWEIECPDYEHLTLTINVLSLTHYPNCLNSHLGIFSKTYEGDWKEEKRFCQRNETDETVSTANFMKVVFSSGYYERALLSATVQKACGNSIRKSNGVIKFDMKDYTMKTWSNDNFFCHWDITVSPGKKIRVTFKEFDLKTTPHQTCTNKYVMLRNGGSDDSPLLGDGIYCDFPQMIPLTTSNKLYIKAKTSNQDASFVMNYEEISPDC</sequence>
<evidence type="ECO:0000256" key="26">
    <source>
        <dbReference type="ARBA" id="ARBA00049611"/>
    </source>
</evidence>
<dbReference type="SUPFAM" id="SSF57184">
    <property type="entry name" value="Growth factor receptor domain"/>
    <property type="match status" value="1"/>
</dbReference>
<keyword evidence="22" id="KW-0458">Lysosome</keyword>
<keyword evidence="8" id="KW-0846">Cobalamin</keyword>
<dbReference type="FunFam" id="2.10.25.10:FF:000379">
    <property type="entry name" value="Cubilin"/>
    <property type="match status" value="1"/>
</dbReference>
<evidence type="ECO:0000256" key="28">
    <source>
        <dbReference type="PROSITE-ProRule" id="PRU00059"/>
    </source>
</evidence>
<evidence type="ECO:0000256" key="1">
    <source>
        <dbReference type="ARBA" id="ARBA00004177"/>
    </source>
</evidence>
<dbReference type="PROSITE" id="PS00022">
    <property type="entry name" value="EGF_1"/>
    <property type="match status" value="4"/>
</dbReference>
<comment type="subcellular location">
    <subcellularLocation>
        <location evidence="2">Cell membrane</location>
        <topology evidence="2">Peripheral membrane protein</topology>
    </subcellularLocation>
    <subcellularLocation>
        <location evidence="1">Endosome</location>
    </subcellularLocation>
    <subcellularLocation>
        <location evidence="24">Lysosome membrane</location>
        <topology evidence="24">Peripheral membrane protein</topology>
    </subcellularLocation>
</comment>
<dbReference type="InterPro" id="IPR001881">
    <property type="entry name" value="EGF-like_Ca-bd_dom"/>
</dbReference>
<keyword evidence="34" id="KW-1185">Reference proteome</keyword>
<keyword evidence="20" id="KW-0325">Glycoprotein</keyword>
<dbReference type="Pfam" id="PF00008">
    <property type="entry name" value="EGF"/>
    <property type="match status" value="3"/>
</dbReference>
<feature type="domain" description="CUB" evidence="30">
    <location>
        <begin position="1757"/>
        <end position="1868"/>
    </location>
</feature>
<dbReference type="Gene3D" id="2.60.120.290">
    <property type="entry name" value="Spermadhesin, CUB domain"/>
    <property type="match status" value="15"/>
</dbReference>
<evidence type="ECO:0000256" key="27">
    <source>
        <dbReference type="ARBA" id="ARBA00049703"/>
    </source>
</evidence>
<dbReference type="GO" id="GO:0008203">
    <property type="term" value="P:cholesterol metabolic process"/>
    <property type="evidence" value="ECO:0007669"/>
    <property type="project" value="UniProtKB-KW"/>
</dbReference>
<name>E0VD28_PEDHC</name>
<comment type="caution">
    <text evidence="29">Lacks conserved residue(s) required for the propagation of feature annotation.</text>
</comment>
<keyword evidence="32" id="KW-0378">Hydrolase</keyword>
<dbReference type="SMART" id="SM00181">
    <property type="entry name" value="EGF"/>
    <property type="match status" value="8"/>
</dbReference>
<dbReference type="Pfam" id="PF00431">
    <property type="entry name" value="CUB"/>
    <property type="match status" value="15"/>
</dbReference>
<dbReference type="FunFam" id="2.60.120.290:FF:000060">
    <property type="entry name" value="Cubilin homolog"/>
    <property type="match status" value="1"/>
</dbReference>
<evidence type="ECO:0000256" key="9">
    <source>
        <dbReference type="ARBA" id="ARBA00022685"/>
    </source>
</evidence>
<dbReference type="FunFam" id="2.60.120.290:FF:000003">
    <property type="entry name" value="Neuropilin"/>
    <property type="match status" value="1"/>
</dbReference>
<dbReference type="GO" id="GO:0005911">
    <property type="term" value="C:cell-cell junction"/>
    <property type="evidence" value="ECO:0007669"/>
    <property type="project" value="UniProtKB-ARBA"/>
</dbReference>
<evidence type="ECO:0000256" key="13">
    <source>
        <dbReference type="ARBA" id="ARBA00022753"/>
    </source>
</evidence>
<feature type="domain" description="CUB" evidence="30">
    <location>
        <begin position="824"/>
        <end position="936"/>
    </location>
</feature>
<evidence type="ECO:0000256" key="11">
    <source>
        <dbReference type="ARBA" id="ARBA00022729"/>
    </source>
</evidence>
<keyword evidence="12" id="KW-0677">Repeat</keyword>
<keyword evidence="14" id="KW-0106">Calcium</keyword>
<dbReference type="Pfam" id="PF07645">
    <property type="entry name" value="EGF_CA"/>
    <property type="match status" value="3"/>
</dbReference>
<dbReference type="FunFam" id="2.10.25.10:FF:000012">
    <property type="entry name" value="Delta-like protein"/>
    <property type="match status" value="1"/>
</dbReference>
<keyword evidence="7" id="KW-0597">Phosphoprotein</keyword>
<dbReference type="InterPro" id="IPR000742">
    <property type="entry name" value="EGF"/>
</dbReference>
<keyword evidence="16" id="KW-0443">Lipid metabolism</keyword>
<dbReference type="InterPro" id="IPR035914">
    <property type="entry name" value="Sperma_CUB_dom_sf"/>
</dbReference>
<feature type="domain" description="CUB" evidence="30">
    <location>
        <begin position="1407"/>
        <end position="1520"/>
    </location>
</feature>
<reference evidence="32" key="1">
    <citation type="submission" date="2007-04" db="EMBL/GenBank/DDBJ databases">
        <title>Annotation of Pediculus humanus corporis strain USDA.</title>
        <authorList>
            <person name="Kirkness E."/>
            <person name="Hannick L."/>
            <person name="Hass B."/>
            <person name="Bruggner R."/>
            <person name="Lawson D."/>
            <person name="Bidwell S."/>
            <person name="Joardar V."/>
            <person name="Caler E."/>
            <person name="Walenz B."/>
            <person name="Inman J."/>
            <person name="Schobel S."/>
            <person name="Galinsky K."/>
            <person name="Amedeo P."/>
            <person name="Strausberg R."/>
        </authorList>
    </citation>
    <scope>NUCLEOTIDE SEQUENCE</scope>
    <source>
        <strain evidence="32">USDA</strain>
    </source>
</reference>
<dbReference type="FunFam" id="2.60.120.290:FF:000013">
    <property type="entry name" value="Membrane frizzled-related protein"/>
    <property type="match status" value="7"/>
</dbReference>
<dbReference type="GO" id="GO:0050769">
    <property type="term" value="P:positive regulation of neurogenesis"/>
    <property type="evidence" value="ECO:0007669"/>
    <property type="project" value="UniProtKB-ARBA"/>
</dbReference>
<dbReference type="GO" id="GO:0040008">
    <property type="term" value="P:regulation of growth"/>
    <property type="evidence" value="ECO:0007669"/>
    <property type="project" value="UniProtKB-ARBA"/>
</dbReference>
<keyword evidence="4" id="KW-1003">Cell membrane</keyword>
<evidence type="ECO:0000256" key="6">
    <source>
        <dbReference type="ARBA" id="ARBA00022548"/>
    </source>
</evidence>
<feature type="domain" description="CUB" evidence="30">
    <location>
        <begin position="940"/>
        <end position="1054"/>
    </location>
</feature>
<feature type="disulfide bond" evidence="28">
    <location>
        <begin position="592"/>
        <end position="619"/>
    </location>
</feature>
<evidence type="ECO:0000313" key="33">
    <source>
        <dbReference type="EnsemblMetazoa" id="PHUM104920-PA"/>
    </source>
</evidence>
<dbReference type="FunFam" id="2.10.25.10:FF:000260">
    <property type="entry name" value="Notch receptor 4"/>
    <property type="match status" value="1"/>
</dbReference>
<feature type="domain" description="CUB" evidence="30">
    <location>
        <begin position="592"/>
        <end position="705"/>
    </location>
</feature>
<dbReference type="Proteomes" id="UP000009046">
    <property type="component" value="Unassembled WGS sequence"/>
</dbReference>
<evidence type="ECO:0000256" key="8">
    <source>
        <dbReference type="ARBA" id="ARBA00022628"/>
    </source>
</evidence>
<dbReference type="PROSITE" id="PS01186">
    <property type="entry name" value="EGF_2"/>
    <property type="match status" value="3"/>
</dbReference>
<dbReference type="EMBL" id="AAZO01001247">
    <property type="status" value="NOT_ANNOTATED_CDS"/>
    <property type="molecule type" value="Genomic_DNA"/>
</dbReference>
<dbReference type="InterPro" id="IPR009030">
    <property type="entry name" value="Growth_fac_rcpt_cys_sf"/>
</dbReference>
<dbReference type="SMART" id="SM00179">
    <property type="entry name" value="EGF_CA"/>
    <property type="match status" value="6"/>
</dbReference>
<dbReference type="EnsemblMetazoa" id="PHUM104920-RA">
    <property type="protein sequence ID" value="PHUM104920-PA"/>
    <property type="gene ID" value="PHUM104920"/>
</dbReference>
<dbReference type="PANTHER" id="PTHR24251:SF30">
    <property type="entry name" value="MEMBRANE FRIZZLED-RELATED PROTEIN"/>
    <property type="match status" value="1"/>
</dbReference>
<dbReference type="FunFam" id="2.60.120.290:FF:000005">
    <property type="entry name" value="Procollagen C-endopeptidase enhancer 1"/>
    <property type="match status" value="1"/>
</dbReference>
<keyword evidence="13" id="KW-0967">Endosome</keyword>
<feature type="domain" description="CUB" evidence="30">
    <location>
        <begin position="1524"/>
        <end position="1639"/>
    </location>
</feature>
<evidence type="ECO:0000256" key="12">
    <source>
        <dbReference type="ARBA" id="ARBA00022737"/>
    </source>
</evidence>
<keyword evidence="23" id="KW-0170">Cobalt</keyword>